<evidence type="ECO:0000313" key="1">
    <source>
        <dbReference type="EMBL" id="KIE13175.1"/>
    </source>
</evidence>
<dbReference type="InterPro" id="IPR005368">
    <property type="entry name" value="UPF0175"/>
</dbReference>
<dbReference type="RefSeq" id="WP_038088790.1">
    <property type="nucleotide sequence ID" value="NZ_JHEG04000001.1"/>
</dbReference>
<organism evidence="1">
    <name type="scientific">Tolypothrix bouteillei VB521301</name>
    <dbReference type="NCBI Taxonomy" id="1479485"/>
    <lineage>
        <taxon>Bacteria</taxon>
        <taxon>Bacillati</taxon>
        <taxon>Cyanobacteriota</taxon>
        <taxon>Cyanophyceae</taxon>
        <taxon>Nostocales</taxon>
        <taxon>Tolypothrichaceae</taxon>
        <taxon>Tolypothrix</taxon>
    </lineage>
</organism>
<reference evidence="1" key="1">
    <citation type="journal article" date="2015" name="Genome Announc.">
        <title>Draft Genome Sequence of Tolypothrix boutellei Strain VB521301.</title>
        <authorList>
            <person name="Chandrababunaidu M.M."/>
            <person name="Singh D."/>
            <person name="Sen D."/>
            <person name="Bhan S."/>
            <person name="Das S."/>
            <person name="Gupta A."/>
            <person name="Adhikary S.P."/>
            <person name="Tripathy S."/>
        </authorList>
    </citation>
    <scope>NUCLEOTIDE SEQUENCE</scope>
    <source>
        <strain evidence="1">VB521301</strain>
    </source>
</reference>
<name>A0A0C1RMH4_9CYAN</name>
<accession>A0A0C1RMH4</accession>
<dbReference type="STRING" id="1479485.DA73_0207220"/>
<comment type="caution">
    <text evidence="1">The sequence shown here is derived from an EMBL/GenBank/DDBJ whole genome shotgun (WGS) entry which is preliminary data.</text>
</comment>
<sequence length="87" mass="10030">MSQFIQPINLQISPSSLNQGEQAIRQELALQLYVQNIFTFSQARQLANLSVWEFQKLLGQNKIERHYNEADLAQDLEIKVKLASRSV</sequence>
<proteinExistence type="predicted"/>
<dbReference type="Pfam" id="PF03683">
    <property type="entry name" value="UPF0175"/>
    <property type="match status" value="1"/>
</dbReference>
<dbReference type="AlphaFoldDB" id="A0A0C1RMH4"/>
<dbReference type="EMBL" id="JHEG02000019">
    <property type="protein sequence ID" value="KIE13175.1"/>
    <property type="molecule type" value="Genomic_DNA"/>
</dbReference>
<protein>
    <submittedName>
        <fullName evidence="1">Uncharacterized protein</fullName>
    </submittedName>
</protein>
<gene>
    <name evidence="1" type="ORF">DA73_0207220</name>
</gene>